<dbReference type="OrthoDB" id="6130531at2759"/>
<keyword evidence="2" id="KW-0245">EGF-like domain</keyword>
<dbReference type="AlphaFoldDB" id="A0A8J2SRV2"/>
<keyword evidence="3" id="KW-0732">Signal</keyword>
<accession>A0A8J2SRV2</accession>
<comment type="caution">
    <text evidence="5">The sequence shown here is derived from an EMBL/GenBank/DDBJ whole genome shotgun (WGS) entry which is preliminary data.</text>
</comment>
<keyword evidence="1 2" id="KW-1015">Disulfide bond</keyword>
<reference evidence="5" key="1">
    <citation type="submission" date="2021-11" db="EMBL/GenBank/DDBJ databases">
        <authorList>
            <consortium name="Genoscope - CEA"/>
            <person name="William W."/>
        </authorList>
    </citation>
    <scope>NUCLEOTIDE SEQUENCE</scope>
</reference>
<organism evidence="5 6">
    <name type="scientific">Pelagomonas calceolata</name>
    <dbReference type="NCBI Taxonomy" id="35677"/>
    <lineage>
        <taxon>Eukaryota</taxon>
        <taxon>Sar</taxon>
        <taxon>Stramenopiles</taxon>
        <taxon>Ochrophyta</taxon>
        <taxon>Pelagophyceae</taxon>
        <taxon>Pelagomonadales</taxon>
        <taxon>Pelagomonadaceae</taxon>
        <taxon>Pelagomonas</taxon>
    </lineage>
</organism>
<feature type="disulfide bond" evidence="2">
    <location>
        <begin position="50"/>
        <end position="59"/>
    </location>
</feature>
<feature type="domain" description="EGF-like" evidence="4">
    <location>
        <begin position="16"/>
        <end position="60"/>
    </location>
</feature>
<keyword evidence="6" id="KW-1185">Reference proteome</keyword>
<dbReference type="SMART" id="SM00181">
    <property type="entry name" value="EGF"/>
    <property type="match status" value="6"/>
</dbReference>
<name>A0A8J2SRV2_9STRA</name>
<dbReference type="PROSITE" id="PS00022">
    <property type="entry name" value="EGF_1"/>
    <property type="match status" value="3"/>
</dbReference>
<evidence type="ECO:0000313" key="6">
    <source>
        <dbReference type="Proteomes" id="UP000789595"/>
    </source>
</evidence>
<dbReference type="PANTHER" id="PTHR24035">
    <property type="entry name" value="MULTIPLE EPIDERMAL GROWTH FACTOR-LIKE DOMAINS PROTEIN"/>
    <property type="match status" value="1"/>
</dbReference>
<evidence type="ECO:0000259" key="4">
    <source>
        <dbReference type="PROSITE" id="PS50026"/>
    </source>
</evidence>
<comment type="caution">
    <text evidence="2">Lacks conserved residue(s) required for the propagation of feature annotation.</text>
</comment>
<dbReference type="PANTHER" id="PTHR24035:SF143">
    <property type="entry name" value="EGF-LIKE DOMAIN-CONTAINING PROTEIN"/>
    <property type="match status" value="1"/>
</dbReference>
<dbReference type="PROSITE" id="PS51257">
    <property type="entry name" value="PROKAR_LIPOPROTEIN"/>
    <property type="match status" value="1"/>
</dbReference>
<gene>
    <name evidence="5" type="ORF">PECAL_6P04740</name>
</gene>
<dbReference type="EMBL" id="CAKKNE010000006">
    <property type="protein sequence ID" value="CAH0378877.1"/>
    <property type="molecule type" value="Genomic_DNA"/>
</dbReference>
<dbReference type="InterPro" id="IPR052108">
    <property type="entry name" value="MEGF/SIB"/>
</dbReference>
<protein>
    <recommendedName>
        <fullName evidence="4">EGF-like domain-containing protein</fullName>
    </recommendedName>
</protein>
<dbReference type="PROSITE" id="PS01186">
    <property type="entry name" value="EGF_2"/>
    <property type="match status" value="3"/>
</dbReference>
<dbReference type="InterPro" id="IPR000742">
    <property type="entry name" value="EGF"/>
</dbReference>
<feature type="chain" id="PRO_5035289743" description="EGF-like domain-containing protein" evidence="3">
    <location>
        <begin position="20"/>
        <end position="822"/>
    </location>
</feature>
<evidence type="ECO:0000256" key="3">
    <source>
        <dbReference type="SAM" id="SignalP"/>
    </source>
</evidence>
<evidence type="ECO:0000256" key="1">
    <source>
        <dbReference type="ARBA" id="ARBA00023157"/>
    </source>
</evidence>
<dbReference type="Pfam" id="PF07974">
    <property type="entry name" value="EGF_2"/>
    <property type="match status" value="1"/>
</dbReference>
<evidence type="ECO:0000313" key="5">
    <source>
        <dbReference type="EMBL" id="CAH0378877.1"/>
    </source>
</evidence>
<proteinExistence type="predicted"/>
<feature type="signal peptide" evidence="3">
    <location>
        <begin position="1"/>
        <end position="19"/>
    </location>
</feature>
<dbReference type="Proteomes" id="UP000789595">
    <property type="component" value="Unassembled WGS sequence"/>
</dbReference>
<dbReference type="PROSITE" id="PS50026">
    <property type="entry name" value="EGF_3"/>
    <property type="match status" value="1"/>
</dbReference>
<sequence>MTKGRRRLHVVLLITSAIACPVGLDNGEVCSGHGACAEHVSKGIDETCVCDYGFSGPDCSLRLCPAARAWSDYASANNTAHAKHVECANMGDCDRDTGLCECRDGFSGDACQRMRCPTGTLTGSPPRECYGYGRCISMRDAAREDMDWVSIHRKSTTYDEWDADMLYGCVCDAGFQGWDCSQRICPKGDDPLTPGEDEVQLVECTCLEAGGCSNNTLSLTFKGQRTDPIPADATADLLEYFLEKLSSITDVDVHYDGGGELGSLCSAGGTTARIAFLRDYGDVPSLNYTTKALRPGEAGIPISMNIKKNGQCSSLHSTTCSVRGTKEYAECSNRGICDSRSGRCTCYTGFSSSDGRGGSGSYGDCGHLLPNTTIEWREDTQPKDYNKPWYRDMSNPVDGPCPRVVPAWNPNLGPTICSGVGICDADKKCNCTEGYEGNACEYKICPSGRAWWDEAVGPNDAHHEVPCSHRGFCNRASGYCECDREFGLVGGPSSSTEACNVLNCDENKTMCGQTGYCATMAELAVNGIHYNEDGTLQKVNYSDMWDSHMIRGCHCLKPEGVYHTSGFVHARNRHLPRGGSRMARPPWAFALTEWTGRTCSQAFCPRGDNPFTFGQNEIQQINCSAPTQDHFNLTFGLSNVSVRIPWHATAKELELRLETLPTLRDVNVWYANSTTPGGFIDLKNYENESVCGRDQLAYVEFISDRGDVPMLVATTSPYSLITLNISEWRKGTKENVECSGNGLCNRDVGVCNCLDGFASSSDVKKEKFGEYGERGDCAFRHGGTKDEKWFTSPDTDPGYEYLFEVSTDGTEKWQRDMPGGSA</sequence>
<evidence type="ECO:0000256" key="2">
    <source>
        <dbReference type="PROSITE-ProRule" id="PRU00076"/>
    </source>
</evidence>
<dbReference type="InterPro" id="IPR013111">
    <property type="entry name" value="EGF_extracell"/>
</dbReference>
<dbReference type="Gene3D" id="2.10.25.10">
    <property type="entry name" value="Laminin"/>
    <property type="match status" value="1"/>
</dbReference>